<dbReference type="GO" id="GO:0042834">
    <property type="term" value="F:peptidoglycan binding"/>
    <property type="evidence" value="ECO:0007669"/>
    <property type="project" value="InterPro"/>
</dbReference>
<dbReference type="Gene3D" id="3.30.70.1070">
    <property type="entry name" value="Sporulation related repeat"/>
    <property type="match status" value="1"/>
</dbReference>
<comment type="caution">
    <text evidence="1">The sequence shown here is derived from an EMBL/GenBank/DDBJ whole genome shotgun (WGS) entry which is preliminary data.</text>
</comment>
<dbReference type="AlphaFoldDB" id="A0A1R1MLL9"/>
<dbReference type="OrthoDB" id="8987at2"/>
<accession>A0A1R1MLL9</accession>
<evidence type="ECO:0000313" key="1">
    <source>
        <dbReference type="EMBL" id="OMH40653.1"/>
    </source>
</evidence>
<dbReference type="InterPro" id="IPR036680">
    <property type="entry name" value="SPOR-like_sf"/>
</dbReference>
<protein>
    <recommendedName>
        <fullName evidence="3">SPOR domain-containing protein</fullName>
    </recommendedName>
</protein>
<organism evidence="1 2">
    <name type="scientific">Desulfurobacterium indicum</name>
    <dbReference type="NCBI Taxonomy" id="1914305"/>
    <lineage>
        <taxon>Bacteria</taxon>
        <taxon>Pseudomonadati</taxon>
        <taxon>Aquificota</taxon>
        <taxon>Aquificia</taxon>
        <taxon>Desulfurobacteriales</taxon>
        <taxon>Desulfurobacteriaceae</taxon>
        <taxon>Desulfurobacterium</taxon>
    </lineage>
</organism>
<dbReference type="STRING" id="1914305.BLW93_03965"/>
<evidence type="ECO:0008006" key="3">
    <source>
        <dbReference type="Google" id="ProtNLM"/>
    </source>
</evidence>
<gene>
    <name evidence="1" type="ORF">BLW93_03965</name>
</gene>
<evidence type="ECO:0000313" key="2">
    <source>
        <dbReference type="Proteomes" id="UP000187408"/>
    </source>
</evidence>
<name>A0A1R1MLL9_9BACT</name>
<dbReference type="Proteomes" id="UP000187408">
    <property type="component" value="Unassembled WGS sequence"/>
</dbReference>
<sequence length="960" mass="107625">MKRTGKAIFAAILIGLGIGTSVYAEPSVNYKNIKVKGYLYSYEVGTFTNKNKAFEFILNLPENLRKSAYLYQIGNKYSVRIFLATSPSILTVYKPILKALNLPVKVVKTPDIFLYSIQLITATKRDAAERLYKRLPPEIKKEAFIYKTDSGYYTVRVFLARTRKEAKKLQKKLTFLPIKTVIVPTSPTKLGLEKQQEKLEKKPKELVPSSIPIIKAPIVPGKKAEVIIQAVPPTVKEKVKKIKLKEIQTPIVQSPENKTLSEFKIQKKLKKIVLSSEKLIKGNKTKAIRTKTSGEVVVPKKEPYKAGEIEFSSLLPLIDRTVNLYAQWQYNTVYKDGDRSSFFNENYNFNTPGEVTDGIKYLISVGYSKYHTDVDTWQSTFRPALNTRLTNDLFNLSSSISLINTKTSSGYNGKNKNYELIFSSAWNPKYPYISAAVSKNSVSSDDINSDTYSRRFSTGYTYKRNLTLGYSYTHSKTEDHVRDVFSETTNHNANISVRKAFFNGKIYLSAIESIYYSDNRYSLKSVNGYYYKKVYPVTGLSGIDTSPSIGTLTPNALLTDGDYNTSAGINLQTPYENIAINTDYQPVDLITLYIGGNLTTTDISTLQWDLYTSSDGNVWNIVATNVPFTYDNQTETLNFVLPQRIEDNYIKLVLTSTGATNIGYVTEVEAYEKVANATTVINDSSTHGDTTRVGIRIKLPLNLGYSFQYERTGRDGEEISSKFSHNLSGMWRYRYIQIGAGAGRTDYFIKDQDTRSSQRANIDIKAKPLNTLSLRAGTGYIENFINYDKTSTSFIISTGLNARIFTGLNAGLSNDIVKTTNEETNTSATSYNTKLNINAKLFPSLLVSSSIQHNVSSTTTDIYSVSSTWTPSEILRLTISEGYISRENDKNSSTTNISLSIVPRGGDIRYSVSMASSNGKESYSGNVFWQVSEYFTANSYLRYTPSDDSVSTGATVNARW</sequence>
<keyword evidence="2" id="KW-1185">Reference proteome</keyword>
<dbReference type="EMBL" id="MOEN01000011">
    <property type="protein sequence ID" value="OMH40653.1"/>
    <property type="molecule type" value="Genomic_DNA"/>
</dbReference>
<proteinExistence type="predicted"/>
<reference evidence="1 2" key="1">
    <citation type="submission" date="2016-10" db="EMBL/GenBank/DDBJ databases">
        <title>Genome sequence of a sulfur-reducing bacterium Desulfurobacterium indicum K6013.</title>
        <authorList>
            <person name="Cao J."/>
            <person name="Shao Z."/>
            <person name="Alain K."/>
            <person name="Jebbar M."/>
        </authorList>
    </citation>
    <scope>NUCLEOTIDE SEQUENCE [LARGE SCALE GENOMIC DNA]</scope>
    <source>
        <strain evidence="1 2">K6013</strain>
    </source>
</reference>
<dbReference type="RefSeq" id="WP_076712819.1">
    <property type="nucleotide sequence ID" value="NZ_MOEN01000011.1"/>
</dbReference>